<feature type="compositionally biased region" description="Polar residues" evidence="7">
    <location>
        <begin position="646"/>
        <end position="661"/>
    </location>
</feature>
<dbReference type="InterPro" id="IPR002937">
    <property type="entry name" value="Amino_oxidase"/>
</dbReference>
<feature type="domain" description="Amine oxidase" evidence="8">
    <location>
        <begin position="62"/>
        <end position="598"/>
    </location>
</feature>
<dbReference type="SUPFAM" id="SSF51905">
    <property type="entry name" value="FAD/NAD(P)-binding domain"/>
    <property type="match status" value="1"/>
</dbReference>
<dbReference type="PRINTS" id="PR00419">
    <property type="entry name" value="ADXRDTASE"/>
</dbReference>
<dbReference type="GO" id="GO:0050361">
    <property type="term" value="F:tryptophan 2-monooxygenase activity"/>
    <property type="evidence" value="ECO:0007669"/>
    <property type="project" value="UniProtKB-EC"/>
</dbReference>
<sequence length="668" mass="74708">MPSESPATPIHGTPQPDNNRWRPPFPNPPDLCFDYRKLVEQPGGIADASGINHKVAIVGAGITGLTTARELLRCGLRDITLFEQSSRVGGRHLTVVDRSLPAGAGSTPFEMGAMRLPFFNRRGEPPLEGRSLQAYYTKLFQLKISDFANPGSAHVNGTGIFLRDGLLDTQTTPQMLIWNNHDGQTPPPGESLQRVYGKWRAFVARLDKQIQTHYAGPGWESLWAAIAQRYESLSFRSLLALAPLENWNPSNPGDFGGVGMNAEESAIFYAIGIGDGSWGAFYDACCLYPIRTALFGFSDQLQLIHGRVDDRGKPLPAPHLHQYELLDSHGLAFDGPRYLGVAALDECMLFLDIDKPGSSFFDHCKQRGAGFSSQSRVTGLSKLTNQKIRVHYERQWSDPQRRLSCHEDFDSVVLTLPSWLIETTIQLVGFTEQMLPFQIRNAYQTAHWETSCKVFAPLQKRFFSDAHGIPQAMVTDSLIHDVYTYRYNESYPNDCILLSYTWEDDATKLAIFSDRELVAKCIAELDRILLRASNINRRISPYIDADKARVHRWITDRNALGAARLYRPGTYYDVIDLMSYNRNYSAGSGLYLCGESFCVDAGWTEPCLRGAVDTVIHLCDRIGARFNGGFRLNDYPIYASRPKTPGNVQNTSPTSGNTPQNSEEKADR</sequence>
<keyword evidence="9" id="KW-0560">Oxidoreductase</keyword>
<dbReference type="Gene3D" id="1.10.405.40">
    <property type="match status" value="1"/>
</dbReference>
<dbReference type="Proteomes" id="UP000037931">
    <property type="component" value="Unassembled WGS sequence"/>
</dbReference>
<dbReference type="STRING" id="50340.PF66_05228"/>
<keyword evidence="10" id="KW-1185">Reference proteome</keyword>
<dbReference type="RefSeq" id="WP_081009911.1">
    <property type="nucleotide sequence ID" value="NZ_JSYZ01000021.1"/>
</dbReference>
<dbReference type="InterPro" id="IPR050281">
    <property type="entry name" value="Flavin_monoamine_oxidase"/>
</dbReference>
<evidence type="ECO:0000256" key="1">
    <source>
        <dbReference type="ARBA" id="ARBA00004814"/>
    </source>
</evidence>
<evidence type="ECO:0000256" key="5">
    <source>
        <dbReference type="ARBA" id="ARBA00023070"/>
    </source>
</evidence>
<protein>
    <recommendedName>
        <fullName evidence="4">Tryptophan 2-monooxygenase</fullName>
        <ecNumber evidence="3">1.13.12.3</ecNumber>
    </recommendedName>
</protein>
<accession>A0A0M9GDL0</accession>
<dbReference type="InterPro" id="IPR036188">
    <property type="entry name" value="FAD/NAD-bd_sf"/>
</dbReference>
<proteinExistence type="inferred from homology"/>
<evidence type="ECO:0000313" key="9">
    <source>
        <dbReference type="EMBL" id="KPA88327.1"/>
    </source>
</evidence>
<dbReference type="PANTHER" id="PTHR10742:SF410">
    <property type="entry name" value="LYSINE-SPECIFIC HISTONE DEMETHYLASE 2"/>
    <property type="match status" value="1"/>
</dbReference>
<keyword evidence="5" id="KW-0073">Auxin biosynthesis</keyword>
<comment type="similarity">
    <text evidence="2">Belongs to the tryptophan 2-monooxygenase family.</text>
</comment>
<dbReference type="Pfam" id="PF01593">
    <property type="entry name" value="Amino_oxidase"/>
    <property type="match status" value="1"/>
</dbReference>
<name>A0A0M9GDL0_9PSED</name>
<dbReference type="EC" id="1.13.12.3" evidence="3"/>
<comment type="caution">
    <text evidence="9">The sequence shown here is derived from an EMBL/GenBank/DDBJ whole genome shotgun (WGS) entry which is preliminary data.</text>
</comment>
<gene>
    <name evidence="9" type="ORF">PF66_05228</name>
</gene>
<dbReference type="GO" id="GO:0009851">
    <property type="term" value="P:auxin biosynthetic process"/>
    <property type="evidence" value="ECO:0007669"/>
    <property type="project" value="UniProtKB-KW"/>
</dbReference>
<dbReference type="AlphaFoldDB" id="A0A0M9GDL0"/>
<dbReference type="Gene3D" id="3.50.50.60">
    <property type="entry name" value="FAD/NAD(P)-binding domain"/>
    <property type="match status" value="1"/>
</dbReference>
<organism evidence="9 10">
    <name type="scientific">Pseudomonas asplenii</name>
    <dbReference type="NCBI Taxonomy" id="53407"/>
    <lineage>
        <taxon>Bacteria</taxon>
        <taxon>Pseudomonadati</taxon>
        <taxon>Pseudomonadota</taxon>
        <taxon>Gammaproteobacteria</taxon>
        <taxon>Pseudomonadales</taxon>
        <taxon>Pseudomonadaceae</taxon>
        <taxon>Pseudomonas</taxon>
    </lineage>
</organism>
<dbReference type="PATRIC" id="fig|50340.43.peg.2936"/>
<dbReference type="PANTHER" id="PTHR10742">
    <property type="entry name" value="FLAVIN MONOAMINE OXIDASE"/>
    <property type="match status" value="1"/>
</dbReference>
<evidence type="ECO:0000313" key="10">
    <source>
        <dbReference type="Proteomes" id="UP000037931"/>
    </source>
</evidence>
<evidence type="ECO:0000256" key="7">
    <source>
        <dbReference type="SAM" id="MobiDB-lite"/>
    </source>
</evidence>
<dbReference type="Gene3D" id="3.90.660.10">
    <property type="match status" value="1"/>
</dbReference>
<dbReference type="OrthoDB" id="3972913at2"/>
<dbReference type="EMBL" id="JSYZ01000021">
    <property type="protein sequence ID" value="KPA88327.1"/>
    <property type="molecule type" value="Genomic_DNA"/>
</dbReference>
<evidence type="ECO:0000259" key="8">
    <source>
        <dbReference type="Pfam" id="PF01593"/>
    </source>
</evidence>
<comment type="catalytic activity">
    <reaction evidence="6">
        <text>L-tryptophan + O2 = indole-3-acetamide + CO2 + H2O</text>
        <dbReference type="Rhea" id="RHEA:16165"/>
        <dbReference type="ChEBI" id="CHEBI:15377"/>
        <dbReference type="ChEBI" id="CHEBI:15379"/>
        <dbReference type="ChEBI" id="CHEBI:16031"/>
        <dbReference type="ChEBI" id="CHEBI:16526"/>
        <dbReference type="ChEBI" id="CHEBI:57912"/>
        <dbReference type="EC" id="1.13.12.3"/>
    </reaction>
</comment>
<evidence type="ECO:0000256" key="6">
    <source>
        <dbReference type="ARBA" id="ARBA00047321"/>
    </source>
</evidence>
<reference evidence="9 10" key="1">
    <citation type="journal article" date="2015" name="PLoS ONE">
        <title>Rice-Infecting Pseudomonas Genomes Are Highly Accessorized and Harbor Multiple Putative Virulence Mechanisms to Cause Sheath Brown Rot.</title>
        <authorList>
            <person name="Quibod I.L."/>
            <person name="Grande G."/>
            <person name="Oreiro E.G."/>
            <person name="Borja F.N."/>
            <person name="Dossa G.S."/>
            <person name="Mauleon R."/>
            <person name="Cruz C.V."/>
            <person name="Oliva R."/>
        </authorList>
    </citation>
    <scope>NUCLEOTIDE SEQUENCE [LARGE SCALE GENOMIC DNA]</scope>
    <source>
        <strain evidence="9 10">IRRI 6609</strain>
    </source>
</reference>
<evidence type="ECO:0000256" key="3">
    <source>
        <dbReference type="ARBA" id="ARBA00012535"/>
    </source>
</evidence>
<feature type="region of interest" description="Disordered" evidence="7">
    <location>
        <begin position="1"/>
        <end position="26"/>
    </location>
</feature>
<comment type="pathway">
    <text evidence="1">Plant hormone metabolism; auxin biosynthesis.</text>
</comment>
<evidence type="ECO:0000256" key="4">
    <source>
        <dbReference type="ARBA" id="ARBA00017871"/>
    </source>
</evidence>
<dbReference type="SUPFAM" id="SSF54373">
    <property type="entry name" value="FAD-linked reductases, C-terminal domain"/>
    <property type="match status" value="1"/>
</dbReference>
<feature type="region of interest" description="Disordered" evidence="7">
    <location>
        <begin position="641"/>
        <end position="668"/>
    </location>
</feature>
<evidence type="ECO:0000256" key="2">
    <source>
        <dbReference type="ARBA" id="ARBA00005833"/>
    </source>
</evidence>